<dbReference type="EMBL" id="CALNXJ010000017">
    <property type="protein sequence ID" value="CAH3120311.1"/>
    <property type="molecule type" value="Genomic_DNA"/>
</dbReference>
<accession>A0AAU9WNV0</accession>
<organism evidence="2 3">
    <name type="scientific">Pocillopora meandrina</name>
    <dbReference type="NCBI Taxonomy" id="46732"/>
    <lineage>
        <taxon>Eukaryota</taxon>
        <taxon>Metazoa</taxon>
        <taxon>Cnidaria</taxon>
        <taxon>Anthozoa</taxon>
        <taxon>Hexacorallia</taxon>
        <taxon>Scleractinia</taxon>
        <taxon>Astrocoeniina</taxon>
        <taxon>Pocilloporidae</taxon>
        <taxon>Pocillopora</taxon>
    </lineage>
</organism>
<feature type="region of interest" description="Disordered" evidence="1">
    <location>
        <begin position="1"/>
        <end position="35"/>
    </location>
</feature>
<evidence type="ECO:0000313" key="2">
    <source>
        <dbReference type="EMBL" id="CAH3120311.1"/>
    </source>
</evidence>
<proteinExistence type="predicted"/>
<protein>
    <submittedName>
        <fullName evidence="2">Uncharacterized protein</fullName>
    </submittedName>
</protein>
<keyword evidence="3" id="KW-1185">Reference proteome</keyword>
<sequence>IADRRADKTSYQARDKHHQKLTRLQHNKDKRRQRTDDNWVRNISSRPLDKTETQVLSYGLKHSVTPKRIPTESIVSSVEAALSRQRDLSEPAKDNIRSRIASTIQSASITDSNLTKDEQQALKRLKNDKNIVILPADKGRVTVVMDKTDYYDKMNALVNDKQTYELLKRDPTPALQRKLNNKLLTLKKTEAFDTQRYYRLRCSVPQ</sequence>
<comment type="caution">
    <text evidence="2">The sequence shown here is derived from an EMBL/GenBank/DDBJ whole genome shotgun (WGS) entry which is preliminary data.</text>
</comment>
<feature type="non-terminal residue" evidence="2">
    <location>
        <position position="1"/>
    </location>
</feature>
<gene>
    <name evidence="2" type="ORF">PMEA_00008186</name>
</gene>
<reference evidence="2 3" key="1">
    <citation type="submission" date="2022-05" db="EMBL/GenBank/DDBJ databases">
        <authorList>
            <consortium name="Genoscope - CEA"/>
            <person name="William W."/>
        </authorList>
    </citation>
    <scope>NUCLEOTIDE SEQUENCE [LARGE SCALE GENOMIC DNA]</scope>
</reference>
<feature type="compositionally biased region" description="Basic residues" evidence="1">
    <location>
        <begin position="15"/>
        <end position="33"/>
    </location>
</feature>
<evidence type="ECO:0000313" key="3">
    <source>
        <dbReference type="Proteomes" id="UP001159428"/>
    </source>
</evidence>
<dbReference type="Proteomes" id="UP001159428">
    <property type="component" value="Unassembled WGS sequence"/>
</dbReference>
<feature type="non-terminal residue" evidence="2">
    <location>
        <position position="206"/>
    </location>
</feature>
<name>A0AAU9WNV0_9CNID</name>
<evidence type="ECO:0000256" key="1">
    <source>
        <dbReference type="SAM" id="MobiDB-lite"/>
    </source>
</evidence>
<dbReference type="AlphaFoldDB" id="A0AAU9WNV0"/>